<dbReference type="RefSeq" id="WP_133793116.1">
    <property type="nucleotide sequence ID" value="NZ_SOCA01000001.1"/>
</dbReference>
<organism evidence="7 8">
    <name type="scientific">Prosthecobacter fusiformis</name>
    <dbReference type="NCBI Taxonomy" id="48464"/>
    <lineage>
        <taxon>Bacteria</taxon>
        <taxon>Pseudomonadati</taxon>
        <taxon>Verrucomicrobiota</taxon>
        <taxon>Verrucomicrobiia</taxon>
        <taxon>Verrucomicrobiales</taxon>
        <taxon>Verrucomicrobiaceae</taxon>
        <taxon>Prosthecobacter</taxon>
    </lineage>
</organism>
<keyword evidence="5" id="KW-0813">Transport</keyword>
<dbReference type="HAMAP" id="MF_00902">
    <property type="entry name" value="TatC"/>
    <property type="match status" value="1"/>
</dbReference>
<comment type="subunit">
    <text evidence="5">Forms a complex with TatA.</text>
</comment>
<proteinExistence type="inferred from homology"/>
<comment type="subcellular location">
    <subcellularLocation>
        <location evidence="5">Cell membrane</location>
        <topology evidence="5">Multi-pass membrane protein</topology>
    </subcellularLocation>
    <subcellularLocation>
        <location evidence="1">Membrane</location>
        <topology evidence="1">Multi-pass membrane protein</topology>
    </subcellularLocation>
</comment>
<evidence type="ECO:0000256" key="1">
    <source>
        <dbReference type="ARBA" id="ARBA00004141"/>
    </source>
</evidence>
<feature type="transmembrane region" description="Helical" evidence="5">
    <location>
        <begin position="39"/>
        <end position="58"/>
    </location>
</feature>
<dbReference type="OrthoDB" id="9777044at2"/>
<dbReference type="InterPro" id="IPR002033">
    <property type="entry name" value="TatC"/>
</dbReference>
<feature type="transmembrane region" description="Helical" evidence="5">
    <location>
        <begin position="241"/>
        <end position="263"/>
    </location>
</feature>
<comment type="function">
    <text evidence="5">Part of the twin-arginine translocation (Tat) system that transports large folded proteins containing a characteristic twin-arginine motif in their signal peptide across membranes.</text>
</comment>
<reference evidence="7 8" key="1">
    <citation type="submission" date="2019-03" db="EMBL/GenBank/DDBJ databases">
        <title>Genomic Encyclopedia of Archaeal and Bacterial Type Strains, Phase II (KMG-II): from individual species to whole genera.</title>
        <authorList>
            <person name="Goeker M."/>
        </authorList>
    </citation>
    <scope>NUCLEOTIDE SEQUENCE [LARGE SCALE GENOMIC DNA]</scope>
    <source>
        <strain evidence="7 8">ATCC 25309</strain>
    </source>
</reference>
<feature type="compositionally biased region" description="Basic and acidic residues" evidence="6">
    <location>
        <begin position="368"/>
        <end position="388"/>
    </location>
</feature>
<dbReference type="Pfam" id="PF00902">
    <property type="entry name" value="TatC"/>
    <property type="match status" value="1"/>
</dbReference>
<keyword evidence="5" id="KW-0653">Protein transport</keyword>
<dbReference type="EMBL" id="SOCA01000001">
    <property type="protein sequence ID" value="TDU81137.1"/>
    <property type="molecule type" value="Genomic_DNA"/>
</dbReference>
<evidence type="ECO:0000313" key="7">
    <source>
        <dbReference type="EMBL" id="TDU81137.1"/>
    </source>
</evidence>
<evidence type="ECO:0000256" key="3">
    <source>
        <dbReference type="ARBA" id="ARBA00022989"/>
    </source>
</evidence>
<dbReference type="PANTHER" id="PTHR30371">
    <property type="entry name" value="SEC-INDEPENDENT PROTEIN TRANSLOCASE PROTEIN TATC"/>
    <property type="match status" value="1"/>
</dbReference>
<sequence>MWQGILNKVFKVREKVAMNLSKDDEEKPFLEHLDDLRTMLVRMGMTLIASTIISFVFYQELFKALLYPMVLAGFAPDIESAKKLLINIDVAGPFMMAVNVSLIAAVIASFPLLLVFLLQFILPGLKATEKKLLFPAIGVGTGLFLSGASFAYWVVLPRALIFFSEFAESVGANQMWALNEYVTFTTRFILVFGIAFELPVIVMALVKLDFLNYRIMKSTWRHALVAITLFAAIITPTPDVLTLMLMSGPLYVLYAICVTLAYFMEKKDKEAYPEYYAELEKDQKELEKEGTDEWDNENYNPWFSEDEKDEDDEYQKPRVTPSAPPPEIEKASKTVSMTDTLDEPVDEGEDQSSVMPDEDETEPPSPSAEDKPISEKSTEELAREDESRSGNPPV</sequence>
<comment type="caution">
    <text evidence="7">The sequence shown here is derived from an EMBL/GenBank/DDBJ whole genome shotgun (WGS) entry which is preliminary data.</text>
</comment>
<feature type="transmembrane region" description="Helical" evidence="5">
    <location>
        <begin position="94"/>
        <end position="120"/>
    </location>
</feature>
<feature type="compositionally biased region" description="Acidic residues" evidence="6">
    <location>
        <begin position="304"/>
        <end position="313"/>
    </location>
</feature>
<keyword evidence="8" id="KW-1185">Reference proteome</keyword>
<dbReference type="GO" id="GO:0033281">
    <property type="term" value="C:TAT protein transport complex"/>
    <property type="evidence" value="ECO:0007669"/>
    <property type="project" value="UniProtKB-UniRule"/>
</dbReference>
<feature type="compositionally biased region" description="Acidic residues" evidence="6">
    <location>
        <begin position="340"/>
        <end position="362"/>
    </location>
</feature>
<keyword evidence="2 5" id="KW-0812">Transmembrane</keyword>
<protein>
    <recommendedName>
        <fullName evidence="5">Sec-independent protein translocase protein TatC</fullName>
    </recommendedName>
</protein>
<evidence type="ECO:0000256" key="6">
    <source>
        <dbReference type="SAM" id="MobiDB-lite"/>
    </source>
</evidence>
<keyword evidence="5" id="KW-0811">Translocation</keyword>
<dbReference type="AlphaFoldDB" id="A0A4R7SSE6"/>
<dbReference type="GO" id="GO:0065002">
    <property type="term" value="P:intracellular protein transmembrane transport"/>
    <property type="evidence" value="ECO:0007669"/>
    <property type="project" value="TreeGrafter"/>
</dbReference>
<comment type="similarity">
    <text evidence="5">Belongs to the TatC family.</text>
</comment>
<dbReference type="PRINTS" id="PR01840">
    <property type="entry name" value="TATCFAMILY"/>
</dbReference>
<dbReference type="GO" id="GO:0043953">
    <property type="term" value="P:protein transport by the Tat complex"/>
    <property type="evidence" value="ECO:0007669"/>
    <property type="project" value="UniProtKB-UniRule"/>
</dbReference>
<keyword evidence="5" id="KW-1003">Cell membrane</keyword>
<dbReference type="PANTHER" id="PTHR30371:SF0">
    <property type="entry name" value="SEC-INDEPENDENT PROTEIN TRANSLOCASE PROTEIN TATC, CHLOROPLASTIC-RELATED"/>
    <property type="match status" value="1"/>
</dbReference>
<evidence type="ECO:0000256" key="4">
    <source>
        <dbReference type="ARBA" id="ARBA00023136"/>
    </source>
</evidence>
<keyword evidence="4 5" id="KW-0472">Membrane</keyword>
<evidence type="ECO:0000256" key="5">
    <source>
        <dbReference type="HAMAP-Rule" id="MF_00902"/>
    </source>
</evidence>
<accession>A0A4R7SSE6</accession>
<feature type="transmembrane region" description="Helical" evidence="5">
    <location>
        <begin position="218"/>
        <end position="235"/>
    </location>
</feature>
<dbReference type="Proteomes" id="UP000295662">
    <property type="component" value="Unassembled WGS sequence"/>
</dbReference>
<evidence type="ECO:0000256" key="2">
    <source>
        <dbReference type="ARBA" id="ARBA00022692"/>
    </source>
</evidence>
<keyword evidence="3 5" id="KW-1133">Transmembrane helix</keyword>
<name>A0A4R7SSE6_9BACT</name>
<feature type="region of interest" description="Disordered" evidence="6">
    <location>
        <begin position="286"/>
        <end position="394"/>
    </location>
</feature>
<dbReference type="GO" id="GO:0009977">
    <property type="term" value="F:proton motive force dependent protein transmembrane transporter activity"/>
    <property type="evidence" value="ECO:0007669"/>
    <property type="project" value="TreeGrafter"/>
</dbReference>
<dbReference type="NCBIfam" id="TIGR00945">
    <property type="entry name" value="tatC"/>
    <property type="match status" value="1"/>
</dbReference>
<gene>
    <name evidence="5" type="primary">tatC</name>
    <name evidence="7" type="ORF">EI77_00439</name>
</gene>
<feature type="transmembrane region" description="Helical" evidence="5">
    <location>
        <begin position="132"/>
        <end position="155"/>
    </location>
</feature>
<feature type="transmembrane region" description="Helical" evidence="5">
    <location>
        <begin position="184"/>
        <end position="206"/>
    </location>
</feature>
<evidence type="ECO:0000313" key="8">
    <source>
        <dbReference type="Proteomes" id="UP000295662"/>
    </source>
</evidence>